<proteinExistence type="predicted"/>
<name>A0ABD6F0X0_9BILA</name>
<comment type="caution">
    <text evidence="2">The sequence shown here is derived from an EMBL/GenBank/DDBJ whole genome shotgun (WGS) entry which is preliminary data.</text>
</comment>
<accession>A0ABD6F0X0</accession>
<reference evidence="2 3" key="1">
    <citation type="submission" date="2024-08" db="EMBL/GenBank/DDBJ databases">
        <title>Gnathostoma spinigerum genome.</title>
        <authorList>
            <person name="Gonzalez-Bertolin B."/>
            <person name="Monzon S."/>
            <person name="Zaballos A."/>
            <person name="Jimenez P."/>
            <person name="Dekumyoy P."/>
            <person name="Varona S."/>
            <person name="Cuesta I."/>
            <person name="Sumanam S."/>
            <person name="Adisakwattana P."/>
            <person name="Gasser R.B."/>
            <person name="Hernandez-Gonzalez A."/>
            <person name="Young N.D."/>
            <person name="Perteguer M.J."/>
        </authorList>
    </citation>
    <scope>NUCLEOTIDE SEQUENCE [LARGE SCALE GENOMIC DNA]</scope>
    <source>
        <strain evidence="2">AL3</strain>
        <tissue evidence="2">Liver</tissue>
    </source>
</reference>
<dbReference type="Proteomes" id="UP001608902">
    <property type="component" value="Unassembled WGS sequence"/>
</dbReference>
<keyword evidence="1" id="KW-0812">Transmembrane</keyword>
<sequence length="99" mass="12158">MRLNKFYFTNLKLAMIGRIVILLFTFAIVYYSYQRPAKPVYKWNLLNWSGLKVKERLVYLNYTVLIYQPSLNSFSEVDDEFNVPLRRMQLRQRRIHRDY</sequence>
<gene>
    <name evidence="2" type="ORF">AB6A40_009571</name>
</gene>
<evidence type="ECO:0000313" key="3">
    <source>
        <dbReference type="Proteomes" id="UP001608902"/>
    </source>
</evidence>
<dbReference type="AlphaFoldDB" id="A0ABD6F0X0"/>
<feature type="transmembrane region" description="Helical" evidence="1">
    <location>
        <begin position="15"/>
        <end position="33"/>
    </location>
</feature>
<evidence type="ECO:0000313" key="2">
    <source>
        <dbReference type="EMBL" id="MFH4982862.1"/>
    </source>
</evidence>
<dbReference type="EMBL" id="JBGFUD010010303">
    <property type="protein sequence ID" value="MFH4982862.1"/>
    <property type="molecule type" value="Genomic_DNA"/>
</dbReference>
<organism evidence="2 3">
    <name type="scientific">Gnathostoma spinigerum</name>
    <dbReference type="NCBI Taxonomy" id="75299"/>
    <lineage>
        <taxon>Eukaryota</taxon>
        <taxon>Metazoa</taxon>
        <taxon>Ecdysozoa</taxon>
        <taxon>Nematoda</taxon>
        <taxon>Chromadorea</taxon>
        <taxon>Rhabditida</taxon>
        <taxon>Spirurina</taxon>
        <taxon>Gnathostomatomorpha</taxon>
        <taxon>Gnathostomatoidea</taxon>
        <taxon>Gnathostomatidae</taxon>
        <taxon>Gnathostoma</taxon>
    </lineage>
</organism>
<protein>
    <submittedName>
        <fullName evidence="2">Uncharacterized protein</fullName>
    </submittedName>
</protein>
<keyword evidence="1" id="KW-0472">Membrane</keyword>
<keyword evidence="3" id="KW-1185">Reference proteome</keyword>
<keyword evidence="1" id="KW-1133">Transmembrane helix</keyword>
<evidence type="ECO:0000256" key="1">
    <source>
        <dbReference type="SAM" id="Phobius"/>
    </source>
</evidence>